<evidence type="ECO:0000256" key="2">
    <source>
        <dbReference type="SAM" id="SignalP"/>
    </source>
</evidence>
<dbReference type="KEGG" id="sbae:DSM104329_00784"/>
<evidence type="ECO:0000313" key="4">
    <source>
        <dbReference type="Proteomes" id="UP001162834"/>
    </source>
</evidence>
<sequence length="644" mass="69382">MAREPGEVGSLVRQTAMIRMSRRAALLAAVLSAGAAGLCAAALGAPAPSGDAAGSGWPALSRRIAAHWPGAQRENGAYFDPGLGCAGCARYGEAFLAYGLLLNGVRDHDAAMVRSALQAIDYAIAKYPTPPQGCPDGSPFEDLALAASYNLMRRNQTYRSLFAPRRAAWAQHLRRVQWRHIGGSRYCNKTLVESVMTLELLRTGLTCTCPGAVLHDRARARSAVEFIVNHNLVQYTAAHGQSLGGGLRGVVLSDPPAHPRAYVGLSLGMYARAIELLGRRASSRARRVLLYMANAQWAAAAPDGATAYWGRSQEEAWAASLTAYGAEVAARFATSKRARARYVALANREIDRIELVHGFGGVGLNIVPAAREDPTAVRRVDEYASNIPYIGLTLAGLDWAIAARTPGRTASGIAADTVSSRVLGTGSSRFAVVRRPTTWYAVRMTSGYEPTTSRPASDFRYDFGLVELKQLREGRWIEAVPQRPYTHRLHHPDSAGPVLLHRSARLMPFGTSIHAHRNGTVSLGGGFATPAGAVVRRTRFVYRPQDGGLVLRWRTHRGDRYEVSRFIRSPHGPFTSGLDAHLRRERRIVVARRRVLEVRYPGAPALQGGCIESRLAADQPCPTPSSSGASPGPPSAPSQSPSPG</sequence>
<evidence type="ECO:0008006" key="5">
    <source>
        <dbReference type="Google" id="ProtNLM"/>
    </source>
</evidence>
<evidence type="ECO:0000313" key="3">
    <source>
        <dbReference type="EMBL" id="UGS34406.1"/>
    </source>
</evidence>
<feature type="region of interest" description="Disordered" evidence="1">
    <location>
        <begin position="616"/>
        <end position="644"/>
    </location>
</feature>
<dbReference type="PROSITE" id="PS51318">
    <property type="entry name" value="TAT"/>
    <property type="match status" value="1"/>
</dbReference>
<feature type="compositionally biased region" description="Pro residues" evidence="1">
    <location>
        <begin position="631"/>
        <end position="644"/>
    </location>
</feature>
<dbReference type="InterPro" id="IPR006311">
    <property type="entry name" value="TAT_signal"/>
</dbReference>
<dbReference type="Proteomes" id="UP001162834">
    <property type="component" value="Chromosome"/>
</dbReference>
<organism evidence="3 4">
    <name type="scientific">Capillimicrobium parvum</name>
    <dbReference type="NCBI Taxonomy" id="2884022"/>
    <lineage>
        <taxon>Bacteria</taxon>
        <taxon>Bacillati</taxon>
        <taxon>Actinomycetota</taxon>
        <taxon>Thermoleophilia</taxon>
        <taxon>Solirubrobacterales</taxon>
        <taxon>Capillimicrobiaceae</taxon>
        <taxon>Capillimicrobium</taxon>
    </lineage>
</organism>
<feature type="chain" id="PRO_5039272502" description="Alginate lyase domain-containing protein" evidence="2">
    <location>
        <begin position="36"/>
        <end position="644"/>
    </location>
</feature>
<feature type="signal peptide" evidence="2">
    <location>
        <begin position="1"/>
        <end position="35"/>
    </location>
</feature>
<keyword evidence="4" id="KW-1185">Reference proteome</keyword>
<proteinExistence type="predicted"/>
<keyword evidence="2" id="KW-0732">Signal</keyword>
<gene>
    <name evidence="3" type="ORF">DSM104329_00784</name>
</gene>
<accession>A0A9E6XU31</accession>
<reference evidence="3" key="1">
    <citation type="journal article" date="2022" name="Int. J. Syst. Evol. Microbiol.">
        <title>Pseudomonas aegrilactucae sp. nov. and Pseudomonas morbosilactucae sp. nov., pathogens causing bacterial rot of lettuce in Japan.</title>
        <authorList>
            <person name="Sawada H."/>
            <person name="Fujikawa T."/>
            <person name="Satou M."/>
        </authorList>
    </citation>
    <scope>NUCLEOTIDE SEQUENCE</scope>
    <source>
        <strain evidence="3">0166_1</strain>
    </source>
</reference>
<protein>
    <recommendedName>
        <fullName evidence="5">Alginate lyase domain-containing protein</fullName>
    </recommendedName>
</protein>
<dbReference type="EMBL" id="CP087164">
    <property type="protein sequence ID" value="UGS34406.1"/>
    <property type="molecule type" value="Genomic_DNA"/>
</dbReference>
<name>A0A9E6XU31_9ACTN</name>
<evidence type="ECO:0000256" key="1">
    <source>
        <dbReference type="SAM" id="MobiDB-lite"/>
    </source>
</evidence>
<dbReference type="AlphaFoldDB" id="A0A9E6XU31"/>